<protein>
    <recommendedName>
        <fullName evidence="2">LssY-like C-terminal domain-containing protein</fullName>
    </recommendedName>
</protein>
<proteinExistence type="predicted"/>
<dbReference type="Proteomes" id="UP000564385">
    <property type="component" value="Unassembled WGS sequence"/>
</dbReference>
<sequence length="390" mass="40528">MKIKRSPFELSCALWLACGIVAFGQDAASKAAASVPGTVTPIALPPAITSAQASARKASYSVAVPGSGEWTDAGFAVAAGETVSYGATGQLTLWDARASAPAGVTRGWKDMLRQFPLDSASAGALIGRIGSSDAAVPFAIGGQLEQTVPANGELFLAANVPKEVGAQGTYQVSLKITAAKPTSQATMQQDAALLAPALLDGVPQRVGDEQGNPGDMVNFCIVGTKDAVEKAFTAAGWVQVDQSNNAAVLHGLLSTLSKKAYTEVPMSTLFLFGRPQDMSYARGDAITVAMVRHHLRVWDTGRTAGGLPVWVGSSTHDNGLEKDQRNNGVTHHIDPEVDKERDFVEASFAAAGALDAAAYITPKDPLHEANTATGGTFNSDGNVVAMVLRH</sequence>
<dbReference type="InterPro" id="IPR025902">
    <property type="entry name" value="LssY-like-C_dom"/>
</dbReference>
<feature type="signal peptide" evidence="1">
    <location>
        <begin position="1"/>
        <end position="27"/>
    </location>
</feature>
<reference evidence="3 4" key="1">
    <citation type="submission" date="2020-07" db="EMBL/GenBank/DDBJ databases">
        <title>Genomic Encyclopedia of Type Strains, Phase IV (KMG-V): Genome sequencing to study the core and pangenomes of soil and plant-associated prokaryotes.</title>
        <authorList>
            <person name="Whitman W."/>
        </authorList>
    </citation>
    <scope>NUCLEOTIDE SEQUENCE [LARGE SCALE GENOMIC DNA]</scope>
    <source>
        <strain evidence="3 4">M8UP22</strain>
    </source>
</reference>
<evidence type="ECO:0000313" key="4">
    <source>
        <dbReference type="Proteomes" id="UP000564385"/>
    </source>
</evidence>
<dbReference type="AlphaFoldDB" id="A0A852VMH9"/>
<dbReference type="Gene3D" id="2.60.120.430">
    <property type="entry name" value="Galactose-binding lectin"/>
    <property type="match status" value="1"/>
</dbReference>
<dbReference type="EMBL" id="JACCCU010000002">
    <property type="protein sequence ID" value="NYF90776.1"/>
    <property type="molecule type" value="Genomic_DNA"/>
</dbReference>
<dbReference type="Pfam" id="PF14067">
    <property type="entry name" value="LssY_C"/>
    <property type="match status" value="1"/>
</dbReference>
<accession>A0A852VMH9</accession>
<evidence type="ECO:0000313" key="3">
    <source>
        <dbReference type="EMBL" id="NYF90776.1"/>
    </source>
</evidence>
<name>A0A852VMH9_9BACT</name>
<organism evidence="3 4">
    <name type="scientific">Tunturiibacter lichenicola</name>
    <dbReference type="NCBI Taxonomy" id="2051959"/>
    <lineage>
        <taxon>Bacteria</taxon>
        <taxon>Pseudomonadati</taxon>
        <taxon>Acidobacteriota</taxon>
        <taxon>Terriglobia</taxon>
        <taxon>Terriglobales</taxon>
        <taxon>Acidobacteriaceae</taxon>
        <taxon>Tunturiibacter</taxon>
    </lineage>
</organism>
<feature type="chain" id="PRO_5033000009" description="LssY-like C-terminal domain-containing protein" evidence="1">
    <location>
        <begin position="28"/>
        <end position="390"/>
    </location>
</feature>
<comment type="caution">
    <text evidence="3">The sequence shown here is derived from an EMBL/GenBank/DDBJ whole genome shotgun (WGS) entry which is preliminary data.</text>
</comment>
<gene>
    <name evidence="3" type="ORF">HDF08_002878</name>
</gene>
<evidence type="ECO:0000256" key="1">
    <source>
        <dbReference type="SAM" id="SignalP"/>
    </source>
</evidence>
<keyword evidence="1" id="KW-0732">Signal</keyword>
<feature type="domain" description="LssY-like C-terminal" evidence="2">
    <location>
        <begin position="202"/>
        <end position="382"/>
    </location>
</feature>
<evidence type="ECO:0000259" key="2">
    <source>
        <dbReference type="Pfam" id="PF14067"/>
    </source>
</evidence>